<dbReference type="Gene3D" id="3.40.50.150">
    <property type="entry name" value="Vaccinia Virus protein VP39"/>
    <property type="match status" value="1"/>
</dbReference>
<sequence length="328" mass="35956">MLDVQAKFAVPLVDLGARDRRYAGIYTPEPELDAAREGITAQFLEDSAAYHERYAASAHWQTMFERVFAHVGMPRRVDPDILDIGTGSGVNTVVPLLALLPHARIVGTDLSPQLLAMLRGYVLTHDLADRVACICTDATRDFFRPESVDFATGGSILHHLIDPIRALKAVRRTLRPGGMAVFFEPFEGYGVIRAAFTLILNRSAAGEPGLAPSTAAFLRAMVRDHEVRAGRDKSDPLYLHLDDKWLFTRTYIAEAAKEAGFRSVEVIPMYAPAGQYRQGVANLLAMGGPYEGPALPGWAWDIVDTFDACFSDDMKGEATLESGIAFLT</sequence>
<dbReference type="GO" id="GO:0008168">
    <property type="term" value="F:methyltransferase activity"/>
    <property type="evidence" value="ECO:0007669"/>
    <property type="project" value="UniProtKB-KW"/>
</dbReference>
<organism evidence="2 3">
    <name type="scientific">Neoroseomonas terrae</name>
    <dbReference type="NCBI Taxonomy" id="424799"/>
    <lineage>
        <taxon>Bacteria</taxon>
        <taxon>Pseudomonadati</taxon>
        <taxon>Pseudomonadota</taxon>
        <taxon>Alphaproteobacteria</taxon>
        <taxon>Acetobacterales</taxon>
        <taxon>Acetobacteraceae</taxon>
        <taxon>Neoroseomonas</taxon>
    </lineage>
</organism>
<protein>
    <submittedName>
        <fullName evidence="2">Class I SAM-dependent methyltransferase</fullName>
    </submittedName>
</protein>
<evidence type="ECO:0000259" key="1">
    <source>
        <dbReference type="Pfam" id="PF08241"/>
    </source>
</evidence>
<keyword evidence="2" id="KW-0489">Methyltransferase</keyword>
<feature type="domain" description="Methyltransferase type 11" evidence="1">
    <location>
        <begin position="82"/>
        <end position="182"/>
    </location>
</feature>
<dbReference type="EMBL" id="JAAEDI010000003">
    <property type="protein sequence ID" value="MBR0648568.1"/>
    <property type="molecule type" value="Genomic_DNA"/>
</dbReference>
<comment type="caution">
    <text evidence="2">The sequence shown here is derived from an EMBL/GenBank/DDBJ whole genome shotgun (WGS) entry which is preliminary data.</text>
</comment>
<dbReference type="GO" id="GO:0032259">
    <property type="term" value="P:methylation"/>
    <property type="evidence" value="ECO:0007669"/>
    <property type="project" value="UniProtKB-KW"/>
</dbReference>
<keyword evidence="2" id="KW-0808">Transferase</keyword>
<dbReference type="Pfam" id="PF08241">
    <property type="entry name" value="Methyltransf_11"/>
    <property type="match status" value="1"/>
</dbReference>
<evidence type="ECO:0000313" key="3">
    <source>
        <dbReference type="Proteomes" id="UP000698752"/>
    </source>
</evidence>
<dbReference type="SUPFAM" id="SSF53335">
    <property type="entry name" value="S-adenosyl-L-methionine-dependent methyltransferases"/>
    <property type="match status" value="1"/>
</dbReference>
<dbReference type="Proteomes" id="UP000698752">
    <property type="component" value="Unassembled WGS sequence"/>
</dbReference>
<proteinExistence type="predicted"/>
<dbReference type="InterPro" id="IPR029063">
    <property type="entry name" value="SAM-dependent_MTases_sf"/>
</dbReference>
<name>A0ABS5EC20_9PROT</name>
<keyword evidence="3" id="KW-1185">Reference proteome</keyword>
<gene>
    <name evidence="2" type="ORF">GXW78_02745</name>
</gene>
<dbReference type="PANTHER" id="PTHR43591:SF24">
    <property type="entry name" value="2-METHOXY-6-POLYPRENYL-1,4-BENZOQUINOL METHYLASE, MITOCHONDRIAL"/>
    <property type="match status" value="1"/>
</dbReference>
<evidence type="ECO:0000313" key="2">
    <source>
        <dbReference type="EMBL" id="MBR0648568.1"/>
    </source>
</evidence>
<reference evidence="3" key="1">
    <citation type="journal article" date="2021" name="Syst. Appl. Microbiol.">
        <title>Roseomonas hellenica sp. nov., isolated from roots of wild-growing Alkanna tinctoria.</title>
        <authorList>
            <person name="Rat A."/>
            <person name="Naranjo H.D."/>
            <person name="Lebbe L."/>
            <person name="Cnockaert M."/>
            <person name="Krigas N."/>
            <person name="Grigoriadou K."/>
            <person name="Maloupa E."/>
            <person name="Willems A."/>
        </authorList>
    </citation>
    <scope>NUCLEOTIDE SEQUENCE [LARGE SCALE GENOMIC DNA]</scope>
    <source>
        <strain evidence="3">LMG 31159</strain>
    </source>
</reference>
<dbReference type="RefSeq" id="WP_211865878.1">
    <property type="nucleotide sequence ID" value="NZ_JAAEDI010000003.1"/>
</dbReference>
<accession>A0ABS5EC20</accession>
<dbReference type="InterPro" id="IPR013216">
    <property type="entry name" value="Methyltransf_11"/>
</dbReference>
<dbReference type="PANTHER" id="PTHR43591">
    <property type="entry name" value="METHYLTRANSFERASE"/>
    <property type="match status" value="1"/>
</dbReference>
<dbReference type="CDD" id="cd02440">
    <property type="entry name" value="AdoMet_MTases"/>
    <property type="match status" value="1"/>
</dbReference>